<comment type="subcellular location">
    <subcellularLocation>
        <location evidence="1">Cytoplasm</location>
    </subcellularLocation>
</comment>
<keyword evidence="4" id="KW-0802">TPR repeat</keyword>
<comment type="caution">
    <text evidence="6">The sequence shown here is derived from an EMBL/GenBank/DDBJ whole genome shotgun (WGS) entry which is preliminary data.</text>
</comment>
<feature type="repeat" description="TPR" evidence="4">
    <location>
        <begin position="472"/>
        <end position="505"/>
    </location>
</feature>
<dbReference type="InterPro" id="IPR011990">
    <property type="entry name" value="TPR-like_helical_dom_sf"/>
</dbReference>
<protein>
    <recommendedName>
        <fullName evidence="5">CHAT domain-containing protein</fullName>
    </recommendedName>
</protein>
<name>A0ABN8RQE2_9CNID</name>
<evidence type="ECO:0000256" key="3">
    <source>
        <dbReference type="ARBA" id="ARBA00022737"/>
    </source>
</evidence>
<dbReference type="PANTHER" id="PTHR45954:SF1">
    <property type="entry name" value="LD33695P"/>
    <property type="match status" value="1"/>
</dbReference>
<dbReference type="PROSITE" id="PS50005">
    <property type="entry name" value="TPR"/>
    <property type="match status" value="2"/>
</dbReference>
<keyword evidence="3" id="KW-0677">Repeat</keyword>
<evidence type="ECO:0000313" key="6">
    <source>
        <dbReference type="EMBL" id="CAH3181189.1"/>
    </source>
</evidence>
<dbReference type="Pfam" id="PF13424">
    <property type="entry name" value="TPR_12"/>
    <property type="match status" value="5"/>
</dbReference>
<keyword evidence="7" id="KW-1185">Reference proteome</keyword>
<proteinExistence type="predicted"/>
<sequence length="1143" mass="127294">MASPIKVPSENDVIPLAEETLDFDNDNLRAIAEVYKNQGNEEYGKRDFANAIHFYTEGIKVNCKDKELNAKLYSNRAIANFYLGKYHESLSDAKSATELQPTFLKAIVRGANACVQLSRFEEAITWCDKGLALDKSNKTLLELRARSVNEQNEVIEPLTVKGLVTLKIMKFYSITKVISCFMRKEGALLRPAELSPLNPTKSKTLTRGEQEINRFNQCLIIAKLMGDRAEEGRVYNNLGIVWGNLGDVQKAIDYHNLQLNIARELKDKAGEGHAYGNLGNDFLALGDLKKSVEYHLLDLAIAEEVENTIGKGRAYGNLGICFHNRGDFIKAEHYHKLHLNIAKKMGDKAGEGRAYANLGCALQARGNFTKAIEYHNRDLKIAKELSDKAGEGAAYGNLGHAFHCLGDYKRAIDNNNLHLAIAKEVGDKAGEGKAYDNLGNAFRSLGDFKKAIHYHTLRLNIAKASSDKIGLGHAYANLGNAFRNLGDFKKAIDYYKLHLEITQEVEDKMGEGRAYGNLGHAFYSLGDFKKARDFHSLHLKFAERVGDKAAKGGAYGNLGSVFFSLGDYKKAIDYHKLHLKIAGEVGDKAGQGTAYGNLGNAFHNLGDVQNAIVYHTLSLSIAKEVGDKAGEGVSYGNLGLAFGKLGDYNKAIDYYKLDLEIAKEVEDKAREALAYDGLGVSFESLGRLPEALEYYQSSVRSFNHVRSLLKSKDEWKIGFRDVFNKSYKALWRVLLKQDKITEALFAAEKGRAQALTDLMESQFGIQANQGESSTETEKHELDMSQYGSSCSVFQALDKKRINLWVLLKGKPVCLRQKEIAHGLQDTAAYFRSIVQKSYKQVGVRSEARCEDRSLDALRKYDHTEDPVADLVQGNELIIVPDGPLWLAPYAALMDADSKYLCDSFRIRVVPSLTSLKLIADCSKEYHSRSGSLLVGDPWVEEVTNSKGERILDPLPFARKEVEMIGRILNVTPITGKQATKREVLKELSSVALVHFATHGRMETGEIALTPDPKRRSRIPTKEDYILTIADVLNVKLRARLVVLSCCHSGRGEIKDEGVVGIARAFMGAGARSALVSLWAIDDEATLKFMESFYHHLIEGRRASESLNLAMKNLRESDKYSDVKYWTPFVLIGDDVTLYFDQKK</sequence>
<reference evidence="6 7" key="1">
    <citation type="submission" date="2022-05" db="EMBL/GenBank/DDBJ databases">
        <authorList>
            <consortium name="Genoscope - CEA"/>
            <person name="William W."/>
        </authorList>
    </citation>
    <scope>NUCLEOTIDE SEQUENCE [LARGE SCALE GENOMIC DNA]</scope>
</reference>
<dbReference type="Pfam" id="PF13176">
    <property type="entry name" value="TPR_7"/>
    <property type="match status" value="1"/>
</dbReference>
<evidence type="ECO:0000256" key="2">
    <source>
        <dbReference type="ARBA" id="ARBA00022490"/>
    </source>
</evidence>
<dbReference type="SUPFAM" id="SSF48452">
    <property type="entry name" value="TPR-like"/>
    <property type="match status" value="3"/>
</dbReference>
<organism evidence="6 7">
    <name type="scientific">Porites lobata</name>
    <dbReference type="NCBI Taxonomy" id="104759"/>
    <lineage>
        <taxon>Eukaryota</taxon>
        <taxon>Metazoa</taxon>
        <taxon>Cnidaria</taxon>
        <taxon>Anthozoa</taxon>
        <taxon>Hexacorallia</taxon>
        <taxon>Scleractinia</taxon>
        <taxon>Fungiina</taxon>
        <taxon>Poritidae</taxon>
        <taxon>Porites</taxon>
    </lineage>
</organism>
<feature type="domain" description="CHAT" evidence="5">
    <location>
        <begin position="866"/>
        <end position="1133"/>
    </location>
</feature>
<dbReference type="EMBL" id="CALNXK010000291">
    <property type="protein sequence ID" value="CAH3181189.1"/>
    <property type="molecule type" value="Genomic_DNA"/>
</dbReference>
<feature type="repeat" description="TPR" evidence="4">
    <location>
        <begin position="632"/>
        <end position="665"/>
    </location>
</feature>
<dbReference type="InterPro" id="IPR019734">
    <property type="entry name" value="TPR_rpt"/>
</dbReference>
<evidence type="ECO:0000313" key="7">
    <source>
        <dbReference type="Proteomes" id="UP001159405"/>
    </source>
</evidence>
<evidence type="ECO:0000256" key="1">
    <source>
        <dbReference type="ARBA" id="ARBA00004496"/>
    </source>
</evidence>
<evidence type="ECO:0000256" key="4">
    <source>
        <dbReference type="PROSITE-ProRule" id="PRU00339"/>
    </source>
</evidence>
<dbReference type="InterPro" id="IPR052386">
    <property type="entry name" value="GPSM"/>
</dbReference>
<evidence type="ECO:0000259" key="5">
    <source>
        <dbReference type="Pfam" id="PF12770"/>
    </source>
</evidence>
<dbReference type="Pfam" id="PF12770">
    <property type="entry name" value="CHAT"/>
    <property type="match status" value="1"/>
</dbReference>
<dbReference type="PANTHER" id="PTHR45954">
    <property type="entry name" value="LD33695P"/>
    <property type="match status" value="1"/>
</dbReference>
<accession>A0ABN8RQE2</accession>
<dbReference type="Gene3D" id="1.25.40.10">
    <property type="entry name" value="Tetratricopeptide repeat domain"/>
    <property type="match status" value="5"/>
</dbReference>
<gene>
    <name evidence="6" type="ORF">PLOB_00024497</name>
</gene>
<dbReference type="Proteomes" id="UP001159405">
    <property type="component" value="Unassembled WGS sequence"/>
</dbReference>
<keyword evidence="2" id="KW-0963">Cytoplasm</keyword>
<dbReference type="InterPro" id="IPR024983">
    <property type="entry name" value="CHAT_dom"/>
</dbReference>
<dbReference type="SMART" id="SM00028">
    <property type="entry name" value="TPR"/>
    <property type="match status" value="15"/>
</dbReference>